<evidence type="ECO:0000256" key="3">
    <source>
        <dbReference type="RuleBase" id="RU000363"/>
    </source>
</evidence>
<reference evidence="4 5" key="1">
    <citation type="submission" date="2017-05" db="EMBL/GenBank/DDBJ databases">
        <authorList>
            <person name="Varghese N."/>
            <person name="Submissions S."/>
        </authorList>
    </citation>
    <scope>NUCLEOTIDE SEQUENCE [LARGE SCALE GENOMIC DNA]</scope>
    <source>
        <strain evidence="4 5">DSM 25457</strain>
    </source>
</reference>
<evidence type="ECO:0000256" key="2">
    <source>
        <dbReference type="ARBA" id="ARBA00023002"/>
    </source>
</evidence>
<dbReference type="RefSeq" id="WP_283434305.1">
    <property type="nucleotide sequence ID" value="NZ_FXUG01000013.1"/>
</dbReference>
<dbReference type="PANTHER" id="PTHR44196">
    <property type="entry name" value="DEHYDROGENASE/REDUCTASE SDR FAMILY MEMBER 7B"/>
    <property type="match status" value="1"/>
</dbReference>
<sequence>MTQTNDLPAAIVCGGSTGLGTAIVARLIHLGYRVTVLGRDIDRLNSLRDSMMDQGVDGSLIHVFAADATSTSDLQSAVASHLQVHHRLDVLVNVVGRSDRGTIESLDAATVHDLIDANVISTLNCSQACLPALKESRGVIVNIGTLAAHVCPRYLGGYAIAKHALRALTRQMRLECEADGVHVGLVSPGPIRSESRPAGNRYDVDHQTGVPQTAAGPGGGAKVKLLEADDVANAVVRCITHRQIEIILPSKTRLLMAIDAVSPKLADWILSRKTAK</sequence>
<dbReference type="PRINTS" id="PR00080">
    <property type="entry name" value="SDRFAMILY"/>
</dbReference>
<evidence type="ECO:0000256" key="1">
    <source>
        <dbReference type="ARBA" id="ARBA00006484"/>
    </source>
</evidence>
<proteinExistence type="inferred from homology"/>
<gene>
    <name evidence="4" type="ORF">SAMN06265222_11348</name>
</gene>
<dbReference type="PANTHER" id="PTHR44196:SF1">
    <property type="entry name" value="DEHYDROGENASE_REDUCTASE SDR FAMILY MEMBER 7B"/>
    <property type="match status" value="1"/>
</dbReference>
<accession>A0ABY1QG96</accession>
<organism evidence="4 5">
    <name type="scientific">Neorhodopirellula lusitana</name>
    <dbReference type="NCBI Taxonomy" id="445327"/>
    <lineage>
        <taxon>Bacteria</taxon>
        <taxon>Pseudomonadati</taxon>
        <taxon>Planctomycetota</taxon>
        <taxon>Planctomycetia</taxon>
        <taxon>Pirellulales</taxon>
        <taxon>Pirellulaceae</taxon>
        <taxon>Neorhodopirellula</taxon>
    </lineage>
</organism>
<evidence type="ECO:0000313" key="5">
    <source>
        <dbReference type="Proteomes" id="UP001158067"/>
    </source>
</evidence>
<protein>
    <submittedName>
        <fullName evidence="4">Short-chain dehydrogenase</fullName>
    </submittedName>
</protein>
<dbReference type="EMBL" id="FXUG01000013">
    <property type="protein sequence ID" value="SMP70447.1"/>
    <property type="molecule type" value="Genomic_DNA"/>
</dbReference>
<keyword evidence="2" id="KW-0560">Oxidoreductase</keyword>
<dbReference type="Gene3D" id="3.40.50.720">
    <property type="entry name" value="NAD(P)-binding Rossmann-like Domain"/>
    <property type="match status" value="1"/>
</dbReference>
<dbReference type="Pfam" id="PF00106">
    <property type="entry name" value="adh_short"/>
    <property type="match status" value="1"/>
</dbReference>
<dbReference type="Proteomes" id="UP001158067">
    <property type="component" value="Unassembled WGS sequence"/>
</dbReference>
<dbReference type="InterPro" id="IPR036291">
    <property type="entry name" value="NAD(P)-bd_dom_sf"/>
</dbReference>
<evidence type="ECO:0000313" key="4">
    <source>
        <dbReference type="EMBL" id="SMP70447.1"/>
    </source>
</evidence>
<dbReference type="InterPro" id="IPR002347">
    <property type="entry name" value="SDR_fam"/>
</dbReference>
<name>A0ABY1QG96_9BACT</name>
<comment type="caution">
    <text evidence="4">The sequence shown here is derived from an EMBL/GenBank/DDBJ whole genome shotgun (WGS) entry which is preliminary data.</text>
</comment>
<dbReference type="SUPFAM" id="SSF51735">
    <property type="entry name" value="NAD(P)-binding Rossmann-fold domains"/>
    <property type="match status" value="1"/>
</dbReference>
<dbReference type="CDD" id="cd05233">
    <property type="entry name" value="SDR_c"/>
    <property type="match status" value="1"/>
</dbReference>
<dbReference type="PRINTS" id="PR00081">
    <property type="entry name" value="GDHRDH"/>
</dbReference>
<keyword evidence="5" id="KW-1185">Reference proteome</keyword>
<comment type="similarity">
    <text evidence="1 3">Belongs to the short-chain dehydrogenases/reductases (SDR) family.</text>
</comment>